<protein>
    <submittedName>
        <fullName evidence="8">Uncharacterized protein</fullName>
    </submittedName>
</protein>
<dbReference type="OrthoDB" id="2592092at2759"/>
<evidence type="ECO:0000259" key="7">
    <source>
        <dbReference type="Pfam" id="PF08600"/>
    </source>
</evidence>
<dbReference type="Pfam" id="PF08600">
    <property type="entry name" value="NuBaID_C"/>
    <property type="match status" value="1"/>
</dbReference>
<accession>A0A367KN38</accession>
<feature type="domain" description="C3HC-type" evidence="6">
    <location>
        <begin position="67"/>
        <end position="194"/>
    </location>
</feature>
<dbReference type="EMBL" id="PJQM01000946">
    <property type="protein sequence ID" value="RCI03643.1"/>
    <property type="molecule type" value="Genomic_DNA"/>
</dbReference>
<dbReference type="STRING" id="4846.A0A367KN38"/>
<keyword evidence="5" id="KW-0539">Nucleus</keyword>
<comment type="subcellular location">
    <subcellularLocation>
        <location evidence="1">Nucleus</location>
    </subcellularLocation>
</comment>
<feature type="domain" description="NuBaID C-terminal" evidence="7">
    <location>
        <begin position="236"/>
        <end position="283"/>
    </location>
</feature>
<dbReference type="GO" id="GO:0005634">
    <property type="term" value="C:nucleus"/>
    <property type="evidence" value="ECO:0007669"/>
    <property type="project" value="UniProtKB-SubCell"/>
</dbReference>
<evidence type="ECO:0000256" key="4">
    <source>
        <dbReference type="ARBA" id="ARBA00022833"/>
    </source>
</evidence>
<dbReference type="Proteomes" id="UP000253551">
    <property type="component" value="Unassembled WGS sequence"/>
</dbReference>
<evidence type="ECO:0000313" key="9">
    <source>
        <dbReference type="Proteomes" id="UP000253551"/>
    </source>
</evidence>
<dbReference type="InterPro" id="IPR012935">
    <property type="entry name" value="NuBaID_N"/>
</dbReference>
<dbReference type="InterPro" id="IPR013909">
    <property type="entry name" value="NuBaID_C"/>
</dbReference>
<proteinExistence type="predicted"/>
<comment type="caution">
    <text evidence="8">The sequence shown here is derived from an EMBL/GenBank/DDBJ whole genome shotgun (WGS) entry which is preliminary data.</text>
</comment>
<evidence type="ECO:0000256" key="5">
    <source>
        <dbReference type="ARBA" id="ARBA00023242"/>
    </source>
</evidence>
<reference evidence="8 9" key="1">
    <citation type="journal article" date="2018" name="G3 (Bethesda)">
        <title>Phylogenetic and Phylogenomic Definition of Rhizopus Species.</title>
        <authorList>
            <person name="Gryganskyi A.P."/>
            <person name="Golan J."/>
            <person name="Dolatabadi S."/>
            <person name="Mondo S."/>
            <person name="Robb S."/>
            <person name="Idnurm A."/>
            <person name="Muszewska A."/>
            <person name="Steczkiewicz K."/>
            <person name="Masonjones S."/>
            <person name="Liao H.L."/>
            <person name="Gajdeczka M.T."/>
            <person name="Anike F."/>
            <person name="Vuek A."/>
            <person name="Anishchenko I.M."/>
            <person name="Voigt K."/>
            <person name="de Hoog G.S."/>
            <person name="Smith M.E."/>
            <person name="Heitman J."/>
            <person name="Vilgalys R."/>
            <person name="Stajich J.E."/>
        </authorList>
    </citation>
    <scope>NUCLEOTIDE SEQUENCE [LARGE SCALE GENOMIC DNA]</scope>
    <source>
        <strain evidence="8 9">LSU 92-RS-03</strain>
    </source>
</reference>
<evidence type="ECO:0000313" key="8">
    <source>
        <dbReference type="EMBL" id="RCI03643.1"/>
    </source>
</evidence>
<sequence>MQESITTEPNLKQETIELRALTLRIRKEAKLLPLFKAKRSASTDDAQDTPTKLLKINHTDVKAPFNDREALMTRLKSYSTLYHCASRPISALDCAKHGWRDTQTVDGDPTTSVLECIDCKRKMYVIEIEDRYKNKPEAIAVIDKYKKGLFECHQEDCQWRHSRCEDSVYSFPSTTISEGIEKFKNEARMLLSTCTAKQETLPALKHSLDKAALNKIKYLVQHFESNQDNVTINPYILSAVGWSTLHPEIPGVKCDLCFSQKGFYQVHEFDVLQEHKAYCPWRTSGLDWMMEIICIEYNLLVKRQDLSLSSNHEQDEKLYKIKQKIYESQNVLKTWKSKIEAISRVSEL</sequence>
<keyword evidence="3" id="KW-0863">Zinc-finger</keyword>
<evidence type="ECO:0000256" key="2">
    <source>
        <dbReference type="ARBA" id="ARBA00022723"/>
    </source>
</evidence>
<dbReference type="PANTHER" id="PTHR15835">
    <property type="entry name" value="NUCLEAR-INTERACTING PARTNER OF ALK"/>
    <property type="match status" value="1"/>
</dbReference>
<name>A0A367KN38_RHIST</name>
<evidence type="ECO:0000256" key="1">
    <source>
        <dbReference type="ARBA" id="ARBA00004123"/>
    </source>
</evidence>
<dbReference type="PANTHER" id="PTHR15835:SF6">
    <property type="entry name" value="ZINC FINGER C3HC-TYPE PROTEIN 1"/>
    <property type="match status" value="1"/>
</dbReference>
<evidence type="ECO:0000256" key="3">
    <source>
        <dbReference type="ARBA" id="ARBA00022771"/>
    </source>
</evidence>
<keyword evidence="9" id="KW-1185">Reference proteome</keyword>
<keyword evidence="2" id="KW-0479">Metal-binding</keyword>
<gene>
    <name evidence="8" type="ORF">CU098_010260</name>
</gene>
<dbReference type="AlphaFoldDB" id="A0A367KN38"/>
<dbReference type="Pfam" id="PF07967">
    <property type="entry name" value="zf-C3HC"/>
    <property type="match status" value="1"/>
</dbReference>
<dbReference type="GO" id="GO:0008270">
    <property type="term" value="F:zinc ion binding"/>
    <property type="evidence" value="ECO:0007669"/>
    <property type="project" value="UniProtKB-KW"/>
</dbReference>
<keyword evidence="4" id="KW-0862">Zinc</keyword>
<organism evidence="8 9">
    <name type="scientific">Rhizopus stolonifer</name>
    <name type="common">Rhizopus nigricans</name>
    <dbReference type="NCBI Taxonomy" id="4846"/>
    <lineage>
        <taxon>Eukaryota</taxon>
        <taxon>Fungi</taxon>
        <taxon>Fungi incertae sedis</taxon>
        <taxon>Mucoromycota</taxon>
        <taxon>Mucoromycotina</taxon>
        <taxon>Mucoromycetes</taxon>
        <taxon>Mucorales</taxon>
        <taxon>Mucorineae</taxon>
        <taxon>Rhizopodaceae</taxon>
        <taxon>Rhizopus</taxon>
    </lineage>
</organism>
<evidence type="ECO:0000259" key="6">
    <source>
        <dbReference type="Pfam" id="PF07967"/>
    </source>
</evidence>